<dbReference type="RefSeq" id="WP_376773613.1">
    <property type="nucleotide sequence ID" value="NZ_JACHIN010000026.1"/>
</dbReference>
<feature type="compositionally biased region" description="Pro residues" evidence="1">
    <location>
        <begin position="330"/>
        <end position="341"/>
    </location>
</feature>
<dbReference type="Pfam" id="PF13936">
    <property type="entry name" value="HTH_38"/>
    <property type="match status" value="1"/>
</dbReference>
<dbReference type="PANTHER" id="PTHR10948:SF23">
    <property type="entry name" value="TRANSPOSASE INSI FOR INSERTION SEQUENCE ELEMENT IS30A-RELATED"/>
    <property type="match status" value="1"/>
</dbReference>
<evidence type="ECO:0000259" key="2">
    <source>
        <dbReference type="Pfam" id="PF12802"/>
    </source>
</evidence>
<dbReference type="AlphaFoldDB" id="A0A7W8EM90"/>
<dbReference type="InterPro" id="IPR036388">
    <property type="entry name" value="WH-like_DNA-bd_sf"/>
</dbReference>
<reference evidence="4 5" key="1">
    <citation type="submission" date="2020-08" db="EMBL/GenBank/DDBJ databases">
        <title>Genomic Encyclopedia of Type Strains, Phase IV (KMG-IV): sequencing the most valuable type-strain genomes for metagenomic binning, comparative biology and taxonomic classification.</title>
        <authorList>
            <person name="Goeker M."/>
        </authorList>
    </citation>
    <scope>NUCLEOTIDE SEQUENCE [LARGE SCALE GENOMIC DNA]</scope>
    <source>
        <strain evidence="4 5">DSM 45385</strain>
    </source>
</reference>
<keyword evidence="5" id="KW-1185">Reference proteome</keyword>
<feature type="domain" description="HTH marR-type" evidence="2">
    <location>
        <begin position="93"/>
        <end position="153"/>
    </location>
</feature>
<dbReference type="InterPro" id="IPR051917">
    <property type="entry name" value="Transposase-Integrase"/>
</dbReference>
<evidence type="ECO:0000313" key="4">
    <source>
        <dbReference type="EMBL" id="MBB5084759.1"/>
    </source>
</evidence>
<sequence>MPGGRLTHDERRQIAAHVADGLGYAEIARRLGRPTSTISREVARNGGPGGYLADPAQQATGRRARRRGPYRTVSPTATHDFAERLAALMSETGLPRMPSRVFVCLLTTESGSLTAAELATRLQVSPASVSKAIAYLHPLGLVGREPDPGGRRERYVVHEDSWLRAWTADTRAHDKVAEATRDGIEILGADTAAGIRLARMGRFFAWISEEMASTVLTEPAVHNALTVLAALVHAARPLTVDELAAALTLPRERVADGLNALIQRPAIADPLTVRHADTGTYTITTRPDRLTPAQRAALTTPSGRSPSAPTGGSPSGPTGGSPSSSNGGSPPDPGGPSPSSP</sequence>
<dbReference type="SUPFAM" id="SSF46785">
    <property type="entry name" value="Winged helix' DNA-binding domain"/>
    <property type="match status" value="1"/>
</dbReference>
<accession>A0A7W8EM90</accession>
<evidence type="ECO:0000256" key="1">
    <source>
        <dbReference type="SAM" id="MobiDB-lite"/>
    </source>
</evidence>
<gene>
    <name evidence="4" type="ORF">HNR40_010270</name>
</gene>
<feature type="region of interest" description="Disordered" evidence="1">
    <location>
        <begin position="39"/>
        <end position="74"/>
    </location>
</feature>
<dbReference type="Pfam" id="PF12802">
    <property type="entry name" value="MarR_2"/>
    <property type="match status" value="1"/>
</dbReference>
<dbReference type="EMBL" id="JACHIN010000026">
    <property type="protein sequence ID" value="MBB5084759.1"/>
    <property type="molecule type" value="Genomic_DNA"/>
</dbReference>
<dbReference type="GO" id="GO:0005829">
    <property type="term" value="C:cytosol"/>
    <property type="evidence" value="ECO:0007669"/>
    <property type="project" value="TreeGrafter"/>
</dbReference>
<dbReference type="GO" id="GO:0032196">
    <property type="term" value="P:transposition"/>
    <property type="evidence" value="ECO:0007669"/>
    <property type="project" value="TreeGrafter"/>
</dbReference>
<dbReference type="PANTHER" id="PTHR10948">
    <property type="entry name" value="TRANSPOSASE"/>
    <property type="match status" value="1"/>
</dbReference>
<evidence type="ECO:0000259" key="3">
    <source>
        <dbReference type="Pfam" id="PF13936"/>
    </source>
</evidence>
<dbReference type="Gene3D" id="1.10.10.10">
    <property type="entry name" value="Winged helix-like DNA-binding domain superfamily/Winged helix DNA-binding domain"/>
    <property type="match status" value="2"/>
</dbReference>
<feature type="domain" description="Transposase IS30-like HTH" evidence="3">
    <location>
        <begin position="5"/>
        <end position="45"/>
    </location>
</feature>
<dbReference type="InterPro" id="IPR025246">
    <property type="entry name" value="IS30-like_HTH"/>
</dbReference>
<protein>
    <submittedName>
        <fullName evidence="4">DNA-binding transcriptional regulator GbsR (MarR family)</fullName>
    </submittedName>
</protein>
<keyword evidence="4" id="KW-0238">DNA-binding</keyword>
<evidence type="ECO:0000313" key="5">
    <source>
        <dbReference type="Proteomes" id="UP000568380"/>
    </source>
</evidence>
<feature type="compositionally biased region" description="Low complexity" evidence="1">
    <location>
        <begin position="320"/>
        <end position="329"/>
    </location>
</feature>
<name>A0A7W8EM90_9ACTN</name>
<organism evidence="4 5">
    <name type="scientific">Nonomuraea endophytica</name>
    <dbReference type="NCBI Taxonomy" id="714136"/>
    <lineage>
        <taxon>Bacteria</taxon>
        <taxon>Bacillati</taxon>
        <taxon>Actinomycetota</taxon>
        <taxon>Actinomycetes</taxon>
        <taxon>Streptosporangiales</taxon>
        <taxon>Streptosporangiaceae</taxon>
        <taxon>Nonomuraea</taxon>
    </lineage>
</organism>
<feature type="region of interest" description="Disordered" evidence="1">
    <location>
        <begin position="280"/>
        <end position="341"/>
    </location>
</feature>
<dbReference type="InterPro" id="IPR000835">
    <property type="entry name" value="HTH_MarR-typ"/>
</dbReference>
<comment type="caution">
    <text evidence="4">The sequence shown here is derived from an EMBL/GenBank/DDBJ whole genome shotgun (WGS) entry which is preliminary data.</text>
</comment>
<dbReference type="GO" id="GO:0004803">
    <property type="term" value="F:transposase activity"/>
    <property type="evidence" value="ECO:0007669"/>
    <property type="project" value="TreeGrafter"/>
</dbReference>
<dbReference type="GO" id="GO:0003700">
    <property type="term" value="F:DNA-binding transcription factor activity"/>
    <property type="evidence" value="ECO:0007669"/>
    <property type="project" value="InterPro"/>
</dbReference>
<dbReference type="GO" id="GO:0003677">
    <property type="term" value="F:DNA binding"/>
    <property type="evidence" value="ECO:0007669"/>
    <property type="project" value="UniProtKB-KW"/>
</dbReference>
<feature type="compositionally biased region" description="Low complexity" evidence="1">
    <location>
        <begin position="299"/>
        <end position="312"/>
    </location>
</feature>
<proteinExistence type="predicted"/>
<dbReference type="InterPro" id="IPR036390">
    <property type="entry name" value="WH_DNA-bd_sf"/>
</dbReference>
<dbReference type="Proteomes" id="UP000568380">
    <property type="component" value="Unassembled WGS sequence"/>
</dbReference>